<sequence>MCDFLGWDRYDDERKEAHQDFKTALVQQFNATYGTDASSIETWLGLCIALDVQPLPGSSKKAKEILRGMYVNLVDLVDRGNTMDCVAQFATLEDLRNYTISTGKFFPKDSAYAGGVLKFLLREILKQR</sequence>
<dbReference type="Proteomes" id="UP001271007">
    <property type="component" value="Unassembled WGS sequence"/>
</dbReference>
<dbReference type="PANTHER" id="PTHR38846:SF1">
    <property type="entry name" value="C3H1-TYPE DOMAIN-CONTAINING PROTEIN"/>
    <property type="match status" value="1"/>
</dbReference>
<protein>
    <submittedName>
        <fullName evidence="1">Uncharacterized protein</fullName>
    </submittedName>
</protein>
<dbReference type="AlphaFoldDB" id="A0AAJ0G498"/>
<reference evidence="1" key="1">
    <citation type="submission" date="2023-04" db="EMBL/GenBank/DDBJ databases">
        <title>Black Yeasts Isolated from many extreme environments.</title>
        <authorList>
            <person name="Coleine C."/>
            <person name="Stajich J.E."/>
            <person name="Selbmann L."/>
        </authorList>
    </citation>
    <scope>NUCLEOTIDE SEQUENCE</scope>
    <source>
        <strain evidence="1">CCFEE 5312</strain>
    </source>
</reference>
<name>A0AAJ0G498_9PEZI</name>
<dbReference type="PANTHER" id="PTHR38846">
    <property type="entry name" value="C3H1-TYPE DOMAIN-CONTAINING PROTEIN"/>
    <property type="match status" value="1"/>
</dbReference>
<comment type="caution">
    <text evidence="1">The sequence shown here is derived from an EMBL/GenBank/DDBJ whole genome shotgun (WGS) entry which is preliminary data.</text>
</comment>
<accession>A0AAJ0G498</accession>
<gene>
    <name evidence="1" type="ORF">LTR09_012619</name>
</gene>
<organism evidence="1 2">
    <name type="scientific">Extremus antarcticus</name>
    <dbReference type="NCBI Taxonomy" id="702011"/>
    <lineage>
        <taxon>Eukaryota</taxon>
        <taxon>Fungi</taxon>
        <taxon>Dikarya</taxon>
        <taxon>Ascomycota</taxon>
        <taxon>Pezizomycotina</taxon>
        <taxon>Dothideomycetes</taxon>
        <taxon>Dothideomycetidae</taxon>
        <taxon>Mycosphaerellales</taxon>
        <taxon>Extremaceae</taxon>
        <taxon>Extremus</taxon>
    </lineage>
</organism>
<evidence type="ECO:0000313" key="2">
    <source>
        <dbReference type="Proteomes" id="UP001271007"/>
    </source>
</evidence>
<dbReference type="EMBL" id="JAWDJX010000143">
    <property type="protein sequence ID" value="KAK3045844.1"/>
    <property type="molecule type" value="Genomic_DNA"/>
</dbReference>
<evidence type="ECO:0000313" key="1">
    <source>
        <dbReference type="EMBL" id="KAK3045844.1"/>
    </source>
</evidence>
<proteinExistence type="predicted"/>
<keyword evidence="2" id="KW-1185">Reference proteome</keyword>